<feature type="region of interest" description="Disordered" evidence="1">
    <location>
        <begin position="32"/>
        <end position="145"/>
    </location>
</feature>
<evidence type="ECO:0000313" key="2">
    <source>
        <dbReference type="EMBL" id="EOA95538.1"/>
    </source>
</evidence>
<dbReference type="Proteomes" id="UP000296049">
    <property type="component" value="Unassembled WGS sequence"/>
</dbReference>
<evidence type="ECO:0000256" key="1">
    <source>
        <dbReference type="SAM" id="MobiDB-lite"/>
    </source>
</evidence>
<gene>
    <name evidence="2" type="ORF">Anapl_15166</name>
</gene>
<dbReference type="AlphaFoldDB" id="R0KQK8"/>
<reference evidence="3" key="1">
    <citation type="journal article" date="2013" name="Nat. Genet.">
        <title>The duck genome and transcriptome provide insight into an avian influenza virus reservoir species.</title>
        <authorList>
            <person name="Huang Y."/>
            <person name="Li Y."/>
            <person name="Burt D.W."/>
            <person name="Chen H."/>
            <person name="Zhang Y."/>
            <person name="Qian W."/>
            <person name="Kim H."/>
            <person name="Gan S."/>
            <person name="Zhao Y."/>
            <person name="Li J."/>
            <person name="Yi K."/>
            <person name="Feng H."/>
            <person name="Zhu P."/>
            <person name="Li B."/>
            <person name="Liu Q."/>
            <person name="Fairley S."/>
            <person name="Magor K.E."/>
            <person name="Du Z."/>
            <person name="Hu X."/>
            <person name="Goodman L."/>
            <person name="Tafer H."/>
            <person name="Vignal A."/>
            <person name="Lee T."/>
            <person name="Kim K.W."/>
            <person name="Sheng Z."/>
            <person name="An Y."/>
            <person name="Searle S."/>
            <person name="Herrero J."/>
            <person name="Groenen M.A."/>
            <person name="Crooijmans R.P."/>
            <person name="Faraut T."/>
            <person name="Cai Q."/>
            <person name="Webster R.G."/>
            <person name="Aldridge J.R."/>
            <person name="Warren W.C."/>
            <person name="Bartschat S."/>
            <person name="Kehr S."/>
            <person name="Marz M."/>
            <person name="Stadler P.F."/>
            <person name="Smith J."/>
            <person name="Kraus R.H."/>
            <person name="Zhao Y."/>
            <person name="Ren L."/>
            <person name="Fei J."/>
            <person name="Morisson M."/>
            <person name="Kaiser P."/>
            <person name="Griffin D.K."/>
            <person name="Rao M."/>
            <person name="Pitel F."/>
            <person name="Wang J."/>
            <person name="Li N."/>
        </authorList>
    </citation>
    <scope>NUCLEOTIDE SEQUENCE [LARGE SCALE GENOMIC DNA]</scope>
</reference>
<name>R0KQK8_ANAPL</name>
<accession>R0KQK8</accession>
<organism evidence="2 3">
    <name type="scientific">Anas platyrhynchos</name>
    <name type="common">Mallard</name>
    <name type="synonym">Anas boschas</name>
    <dbReference type="NCBI Taxonomy" id="8839"/>
    <lineage>
        <taxon>Eukaryota</taxon>
        <taxon>Metazoa</taxon>
        <taxon>Chordata</taxon>
        <taxon>Craniata</taxon>
        <taxon>Vertebrata</taxon>
        <taxon>Euteleostomi</taxon>
        <taxon>Archelosauria</taxon>
        <taxon>Archosauria</taxon>
        <taxon>Dinosauria</taxon>
        <taxon>Saurischia</taxon>
        <taxon>Theropoda</taxon>
        <taxon>Coelurosauria</taxon>
        <taxon>Aves</taxon>
        <taxon>Neognathae</taxon>
        <taxon>Galloanserae</taxon>
        <taxon>Anseriformes</taxon>
        <taxon>Anatidae</taxon>
        <taxon>Anatinae</taxon>
        <taxon>Anas</taxon>
    </lineage>
</organism>
<feature type="compositionally biased region" description="Low complexity" evidence="1">
    <location>
        <begin position="396"/>
        <end position="408"/>
    </location>
</feature>
<sequence>MIQELVLTAAVPVMSHELLSRHNMEPLPFPIPKPSATANHGATKGALPPAMERRETKRRPEKHTPGQWIEREGDRGRGSAAAKRSVHPGVGTGDVRATSTLHRSRAEKPDLPRTGPYQGDGKQFKRSRDNPLLTPPSAINSQLPPCTKNLQHWSRGSSSTYSCSAQGNTCCAPSLQGEKQVMCSFSVGGKTGTGECSHRLLLPASLLGKQPEQAQQPGRPFQTRLHASHASRDTRFFPMRGDLGDCNLLKPSIKRSAPFCVFQNARSLHPISPKHYDSDFHFPMNSKELKKDSESCWAMTNVSLKTKTNRINSKGCKGKIGYQVMKFTTEDHEEKDDGKRMVKPGSMDVPRLAAKTDVTNLREQNTRLVFFLGHRGEAGGASMLGTILTASCSEHPPATAQPQASSRQQARDVREAPAASSLPRTEPRHPAPARALLRMYREQP</sequence>
<proteinExistence type="predicted"/>
<feature type="region of interest" description="Disordered" evidence="1">
    <location>
        <begin position="393"/>
        <end position="444"/>
    </location>
</feature>
<evidence type="ECO:0000313" key="3">
    <source>
        <dbReference type="Proteomes" id="UP000296049"/>
    </source>
</evidence>
<protein>
    <submittedName>
        <fullName evidence="2">Uncharacterized protein</fullName>
    </submittedName>
</protein>
<keyword evidence="3" id="KW-1185">Reference proteome</keyword>
<dbReference type="EMBL" id="KB744256">
    <property type="protein sequence ID" value="EOA95538.1"/>
    <property type="molecule type" value="Genomic_DNA"/>
</dbReference>